<keyword evidence="3" id="KW-1185">Reference proteome</keyword>
<accession>A0ABR1BU90</accession>
<organism evidence="2 3">
    <name type="scientific">Necator americanus</name>
    <name type="common">Human hookworm</name>
    <dbReference type="NCBI Taxonomy" id="51031"/>
    <lineage>
        <taxon>Eukaryota</taxon>
        <taxon>Metazoa</taxon>
        <taxon>Ecdysozoa</taxon>
        <taxon>Nematoda</taxon>
        <taxon>Chromadorea</taxon>
        <taxon>Rhabditida</taxon>
        <taxon>Rhabditina</taxon>
        <taxon>Rhabditomorpha</taxon>
        <taxon>Strongyloidea</taxon>
        <taxon>Ancylostomatidae</taxon>
        <taxon>Bunostominae</taxon>
        <taxon>Necator</taxon>
    </lineage>
</organism>
<reference evidence="2 3" key="1">
    <citation type="submission" date="2023-08" db="EMBL/GenBank/DDBJ databases">
        <title>A Necator americanus chromosomal reference genome.</title>
        <authorList>
            <person name="Ilik V."/>
            <person name="Petrzelkova K.J."/>
            <person name="Pardy F."/>
            <person name="Fuh T."/>
            <person name="Niatou-Singa F.S."/>
            <person name="Gouil Q."/>
            <person name="Baker L."/>
            <person name="Ritchie M.E."/>
            <person name="Jex A.R."/>
            <person name="Gazzola D."/>
            <person name="Li H."/>
            <person name="Toshio Fujiwara R."/>
            <person name="Zhan B."/>
            <person name="Aroian R.V."/>
            <person name="Pafco B."/>
            <person name="Schwarz E.M."/>
        </authorList>
    </citation>
    <scope>NUCLEOTIDE SEQUENCE [LARGE SCALE GENOMIC DNA]</scope>
    <source>
        <strain evidence="2 3">Aroian</strain>
        <tissue evidence="2">Whole animal</tissue>
    </source>
</reference>
<feature type="region of interest" description="Disordered" evidence="1">
    <location>
        <begin position="32"/>
        <end position="77"/>
    </location>
</feature>
<comment type="caution">
    <text evidence="2">The sequence shown here is derived from an EMBL/GenBank/DDBJ whole genome shotgun (WGS) entry which is preliminary data.</text>
</comment>
<dbReference type="Proteomes" id="UP001303046">
    <property type="component" value="Unassembled WGS sequence"/>
</dbReference>
<dbReference type="EMBL" id="JAVFWL010000001">
    <property type="protein sequence ID" value="KAK6729943.1"/>
    <property type="molecule type" value="Genomic_DNA"/>
</dbReference>
<evidence type="ECO:0000256" key="1">
    <source>
        <dbReference type="SAM" id="MobiDB-lite"/>
    </source>
</evidence>
<sequence length="177" mass="20184">MDVVVMQLFVCFYLISEESSWPWAARRSEDGDILAKESPQQVRTFTTKMNTSEPVSKSNVDKSRSADRPRSSTPVFSHKLRSEERVALRDAIPVLSPAKRTDSTRYEMPGNRKVIDHEEVNVSAESFRNPSSLRRSQTKISQSSDLETDELATSELFPVKKALRYNKNSGKYDDISY</sequence>
<gene>
    <name evidence="2" type="primary">Necator_chrI.g2913</name>
    <name evidence="2" type="ORF">RB195_006784</name>
</gene>
<feature type="compositionally biased region" description="Polar residues" evidence="1">
    <location>
        <begin position="123"/>
        <end position="145"/>
    </location>
</feature>
<feature type="compositionally biased region" description="Polar residues" evidence="1">
    <location>
        <begin position="38"/>
        <end position="58"/>
    </location>
</feature>
<proteinExistence type="predicted"/>
<evidence type="ECO:0000313" key="3">
    <source>
        <dbReference type="Proteomes" id="UP001303046"/>
    </source>
</evidence>
<feature type="region of interest" description="Disordered" evidence="1">
    <location>
        <begin position="123"/>
        <end position="149"/>
    </location>
</feature>
<feature type="compositionally biased region" description="Basic and acidic residues" evidence="1">
    <location>
        <begin position="59"/>
        <end position="70"/>
    </location>
</feature>
<protein>
    <submittedName>
        <fullName evidence="2">Uncharacterized protein</fullName>
    </submittedName>
</protein>
<name>A0ABR1BU90_NECAM</name>
<evidence type="ECO:0000313" key="2">
    <source>
        <dbReference type="EMBL" id="KAK6729943.1"/>
    </source>
</evidence>